<protein>
    <submittedName>
        <fullName evidence="8">GlsB/YeaQ/YmgE family stress response membrane protein</fullName>
    </submittedName>
</protein>
<keyword evidence="6 7" id="KW-0472">Membrane</keyword>
<gene>
    <name evidence="8" type="ORF">GCM10009105_11070</name>
</gene>
<dbReference type="PANTHER" id="PTHR33884">
    <property type="entry name" value="UPF0410 PROTEIN YMGE"/>
    <property type="match status" value="1"/>
</dbReference>
<dbReference type="EMBL" id="BAAAEU010000005">
    <property type="protein sequence ID" value="GAA0710103.1"/>
    <property type="molecule type" value="Genomic_DNA"/>
</dbReference>
<dbReference type="Proteomes" id="UP001501523">
    <property type="component" value="Unassembled WGS sequence"/>
</dbReference>
<dbReference type="InterPro" id="IPR007341">
    <property type="entry name" value="Transgly_assoc"/>
</dbReference>
<evidence type="ECO:0000256" key="4">
    <source>
        <dbReference type="ARBA" id="ARBA00022692"/>
    </source>
</evidence>
<keyword evidence="3" id="KW-1003">Cell membrane</keyword>
<accession>A0ABN1IEE9</accession>
<comment type="similarity">
    <text evidence="2">Belongs to the UPF0410 family.</text>
</comment>
<evidence type="ECO:0000256" key="3">
    <source>
        <dbReference type="ARBA" id="ARBA00022475"/>
    </source>
</evidence>
<feature type="transmembrane region" description="Helical" evidence="7">
    <location>
        <begin position="27"/>
        <end position="47"/>
    </location>
</feature>
<dbReference type="RefSeq" id="WP_343788016.1">
    <property type="nucleotide sequence ID" value="NZ_BAAAEU010000005.1"/>
</dbReference>
<evidence type="ECO:0000256" key="7">
    <source>
        <dbReference type="SAM" id="Phobius"/>
    </source>
</evidence>
<evidence type="ECO:0000256" key="1">
    <source>
        <dbReference type="ARBA" id="ARBA00004651"/>
    </source>
</evidence>
<comment type="subcellular location">
    <subcellularLocation>
        <location evidence="1">Cell membrane</location>
        <topology evidence="1">Multi-pass membrane protein</topology>
    </subcellularLocation>
</comment>
<name>A0ABN1IEE9_9GAMM</name>
<keyword evidence="9" id="KW-1185">Reference proteome</keyword>
<evidence type="ECO:0000313" key="9">
    <source>
        <dbReference type="Proteomes" id="UP001501523"/>
    </source>
</evidence>
<dbReference type="PANTHER" id="PTHR33884:SF7">
    <property type="entry name" value="BSL8023 PROTEIN"/>
    <property type="match status" value="1"/>
</dbReference>
<feature type="transmembrane region" description="Helical" evidence="7">
    <location>
        <begin position="59"/>
        <end position="79"/>
    </location>
</feature>
<evidence type="ECO:0000313" key="8">
    <source>
        <dbReference type="EMBL" id="GAA0710103.1"/>
    </source>
</evidence>
<organism evidence="8 9">
    <name type="scientific">Dokdonella soli</name>
    <dbReference type="NCBI Taxonomy" id="529810"/>
    <lineage>
        <taxon>Bacteria</taxon>
        <taxon>Pseudomonadati</taxon>
        <taxon>Pseudomonadota</taxon>
        <taxon>Gammaproteobacteria</taxon>
        <taxon>Lysobacterales</taxon>
        <taxon>Rhodanobacteraceae</taxon>
        <taxon>Dokdonella</taxon>
    </lineage>
</organism>
<evidence type="ECO:0000256" key="2">
    <source>
        <dbReference type="ARBA" id="ARBA00011006"/>
    </source>
</evidence>
<sequence>MELIWTIVIGFIVGVLAKFVTHGPGPQGFFLTAALGIAGSVIATFVGRALGWYAAGQSAGFIGAFVGALVLLFIYHMVIKSRGTST</sequence>
<keyword evidence="4 7" id="KW-0812">Transmembrane</keyword>
<keyword evidence="5 7" id="KW-1133">Transmembrane helix</keyword>
<evidence type="ECO:0000256" key="6">
    <source>
        <dbReference type="ARBA" id="ARBA00023136"/>
    </source>
</evidence>
<reference evidence="8 9" key="1">
    <citation type="journal article" date="2019" name="Int. J. Syst. Evol. Microbiol.">
        <title>The Global Catalogue of Microorganisms (GCM) 10K type strain sequencing project: providing services to taxonomists for standard genome sequencing and annotation.</title>
        <authorList>
            <consortium name="The Broad Institute Genomics Platform"/>
            <consortium name="The Broad Institute Genome Sequencing Center for Infectious Disease"/>
            <person name="Wu L."/>
            <person name="Ma J."/>
        </authorList>
    </citation>
    <scope>NUCLEOTIDE SEQUENCE [LARGE SCALE GENOMIC DNA]</scope>
    <source>
        <strain evidence="8 9">JCM 15421</strain>
    </source>
</reference>
<evidence type="ECO:0000256" key="5">
    <source>
        <dbReference type="ARBA" id="ARBA00022989"/>
    </source>
</evidence>
<proteinExistence type="inferred from homology"/>
<dbReference type="Pfam" id="PF04226">
    <property type="entry name" value="Transgly_assoc"/>
    <property type="match status" value="1"/>
</dbReference>
<comment type="caution">
    <text evidence="8">The sequence shown here is derived from an EMBL/GenBank/DDBJ whole genome shotgun (WGS) entry which is preliminary data.</text>
</comment>